<dbReference type="Proteomes" id="UP000005868">
    <property type="component" value="Chromosome"/>
</dbReference>
<evidence type="ECO:0000256" key="2">
    <source>
        <dbReference type="ARBA" id="ARBA00022490"/>
    </source>
</evidence>
<dbReference type="GO" id="GO:0009295">
    <property type="term" value="C:nucleoid"/>
    <property type="evidence" value="ECO:0007669"/>
    <property type="project" value="UniProtKB-SubCell"/>
</dbReference>
<protein>
    <recommendedName>
        <fullName evidence="1 7">Transcriptional regulator MraZ</fullName>
    </recommendedName>
</protein>
<keyword evidence="10" id="KW-1185">Reference proteome</keyword>
<dbReference type="OrthoDB" id="9807753at2"/>
<accession>G7VA02</accession>
<keyword evidence="2 7" id="KW-0963">Cytoplasm</keyword>
<evidence type="ECO:0000256" key="3">
    <source>
        <dbReference type="ARBA" id="ARBA00022737"/>
    </source>
</evidence>
<dbReference type="NCBIfam" id="TIGR00242">
    <property type="entry name" value="division/cell wall cluster transcriptional repressor MraZ"/>
    <property type="match status" value="1"/>
</dbReference>
<dbReference type="InterPro" id="IPR035642">
    <property type="entry name" value="MraZ_N"/>
</dbReference>
<evidence type="ECO:0000256" key="5">
    <source>
        <dbReference type="ARBA" id="ARBA00023125"/>
    </source>
</evidence>
<dbReference type="PANTHER" id="PTHR34701:SF1">
    <property type="entry name" value="TRANSCRIPTIONAL REGULATOR MRAZ"/>
    <property type="match status" value="1"/>
</dbReference>
<evidence type="ECO:0000256" key="4">
    <source>
        <dbReference type="ARBA" id="ARBA00023015"/>
    </source>
</evidence>
<comment type="subunit">
    <text evidence="7">Forms oligomers.</text>
</comment>
<reference evidence="9 10" key="2">
    <citation type="journal article" date="2012" name="Stand. Genomic Sci.">
        <title>Genome sequence of the moderately thermophilic, amino-acid-degrading and sulfur-reducing bacterium Thermovirga lienii type strain (Cas60314(T)).</title>
        <authorList>
            <person name="Goker M."/>
            <person name="Saunders E."/>
            <person name="Lapidus A."/>
            <person name="Nolan M."/>
            <person name="Lucas S."/>
            <person name="Hammon N."/>
            <person name="Deshpande S."/>
            <person name="Cheng J.F."/>
            <person name="Han C."/>
            <person name="Tapia R."/>
            <person name="Goodwin L.A."/>
            <person name="Pitluck S."/>
            <person name="Liolios K."/>
            <person name="Mavromatis K."/>
            <person name="Pagani I."/>
            <person name="Ivanova N."/>
            <person name="Mikhailova N."/>
            <person name="Pati A."/>
            <person name="Chen A."/>
            <person name="Palaniappan K."/>
            <person name="Land M."/>
            <person name="Chang Y.J."/>
            <person name="Jeffries C.D."/>
            <person name="Brambilla E.M."/>
            <person name="Rohde M."/>
            <person name="Spring S."/>
            <person name="Detter J.C."/>
            <person name="Woyke T."/>
            <person name="Bristow J."/>
            <person name="Eisen J.A."/>
            <person name="Markowitz V."/>
            <person name="Hugenholtz P."/>
            <person name="Kyrpides N.C."/>
            <person name="Klenk H.P."/>
        </authorList>
    </citation>
    <scope>NUCLEOTIDE SEQUENCE [LARGE SCALE GENOMIC DNA]</scope>
    <source>
        <strain evidence="10">ATCC BAA-1197 / DSM 17291 / Cas60314</strain>
    </source>
</reference>
<dbReference type="EMBL" id="CP003096">
    <property type="protein sequence ID" value="AER66702.1"/>
    <property type="molecule type" value="Genomic_DNA"/>
</dbReference>
<evidence type="ECO:0000313" key="9">
    <source>
        <dbReference type="EMBL" id="AER66702.1"/>
    </source>
</evidence>
<dbReference type="InterPro" id="IPR003444">
    <property type="entry name" value="MraZ"/>
</dbReference>
<evidence type="ECO:0000256" key="7">
    <source>
        <dbReference type="HAMAP-Rule" id="MF_01008"/>
    </source>
</evidence>
<feature type="domain" description="SpoVT-AbrB" evidence="8">
    <location>
        <begin position="5"/>
        <end position="47"/>
    </location>
</feature>
<comment type="similarity">
    <text evidence="7">Belongs to the MraZ family.</text>
</comment>
<dbReference type="Gene3D" id="3.40.1550.20">
    <property type="entry name" value="Transcriptional regulator MraZ domain"/>
    <property type="match status" value="1"/>
</dbReference>
<dbReference type="CDD" id="cd16320">
    <property type="entry name" value="MraZ_N"/>
    <property type="match status" value="1"/>
</dbReference>
<dbReference type="InterPro" id="IPR037914">
    <property type="entry name" value="SpoVT-AbrB_sf"/>
</dbReference>
<dbReference type="InterPro" id="IPR038619">
    <property type="entry name" value="MraZ_sf"/>
</dbReference>
<organism evidence="9 10">
    <name type="scientific">Thermovirga lienii (strain ATCC BAA-1197 / DSM 17291 / Cas60314)</name>
    <dbReference type="NCBI Taxonomy" id="580340"/>
    <lineage>
        <taxon>Bacteria</taxon>
        <taxon>Thermotogati</taxon>
        <taxon>Synergistota</taxon>
        <taxon>Synergistia</taxon>
        <taxon>Synergistales</taxon>
        <taxon>Thermovirgaceae</taxon>
        <taxon>Thermovirga</taxon>
    </lineage>
</organism>
<evidence type="ECO:0000256" key="6">
    <source>
        <dbReference type="ARBA" id="ARBA00023163"/>
    </source>
</evidence>
<evidence type="ECO:0000313" key="10">
    <source>
        <dbReference type="Proteomes" id="UP000005868"/>
    </source>
</evidence>
<dbReference type="PROSITE" id="PS51740">
    <property type="entry name" value="SPOVT_ABRB"/>
    <property type="match status" value="2"/>
</dbReference>
<name>G7VA02_THELD</name>
<dbReference type="GO" id="GO:2000143">
    <property type="term" value="P:negative regulation of DNA-templated transcription initiation"/>
    <property type="evidence" value="ECO:0007669"/>
    <property type="project" value="TreeGrafter"/>
</dbReference>
<dbReference type="Pfam" id="PF02381">
    <property type="entry name" value="MraZ"/>
    <property type="match status" value="2"/>
</dbReference>
<feature type="domain" description="SpoVT-AbrB" evidence="8">
    <location>
        <begin position="76"/>
        <end position="119"/>
    </location>
</feature>
<keyword evidence="5 7" id="KW-0238">DNA-binding</keyword>
<dbReference type="HAMAP" id="MF_01008">
    <property type="entry name" value="MraZ"/>
    <property type="match status" value="1"/>
</dbReference>
<dbReference type="GO" id="GO:0005737">
    <property type="term" value="C:cytoplasm"/>
    <property type="evidence" value="ECO:0007669"/>
    <property type="project" value="UniProtKB-UniRule"/>
</dbReference>
<dbReference type="AlphaFoldDB" id="G7VA02"/>
<sequence>MLVGTYEHRMDSKGRVVLPSKLREEIGDGAFATIGIDRCVSIYAADEWKKVLERLGKLPFSKGKARDFSRLLMASAYEVQFDASGRILVPPHLRSHACLKQNVTIIGVGDHIELWDTCIWNEYMEKIRNELPNIAEEVEGL</sequence>
<dbReference type="InterPro" id="IPR007159">
    <property type="entry name" value="SpoVT-AbrB_dom"/>
</dbReference>
<dbReference type="CDD" id="cd16321">
    <property type="entry name" value="MraZ_C"/>
    <property type="match status" value="1"/>
</dbReference>
<comment type="subcellular location">
    <subcellularLocation>
        <location evidence="7">Cytoplasm</location>
        <location evidence="7">Nucleoid</location>
    </subcellularLocation>
</comment>
<proteinExistence type="inferred from homology"/>
<dbReference type="InterPro" id="IPR020603">
    <property type="entry name" value="MraZ_dom"/>
</dbReference>
<gene>
    <name evidence="7" type="primary">mraZ</name>
    <name evidence="9" type="ordered locus">Tlie_0969</name>
</gene>
<evidence type="ECO:0000259" key="8">
    <source>
        <dbReference type="PROSITE" id="PS51740"/>
    </source>
</evidence>
<dbReference type="GO" id="GO:0003700">
    <property type="term" value="F:DNA-binding transcription factor activity"/>
    <property type="evidence" value="ECO:0007669"/>
    <property type="project" value="UniProtKB-UniRule"/>
</dbReference>
<dbReference type="SUPFAM" id="SSF89447">
    <property type="entry name" value="AbrB/MazE/MraZ-like"/>
    <property type="match status" value="1"/>
</dbReference>
<dbReference type="KEGG" id="tli:Tlie_0969"/>
<dbReference type="PANTHER" id="PTHR34701">
    <property type="entry name" value="TRANSCRIPTIONAL REGULATOR MRAZ"/>
    <property type="match status" value="1"/>
</dbReference>
<dbReference type="eggNOG" id="COG2001">
    <property type="taxonomic scope" value="Bacteria"/>
</dbReference>
<evidence type="ECO:0000256" key="1">
    <source>
        <dbReference type="ARBA" id="ARBA00013860"/>
    </source>
</evidence>
<keyword evidence="4 7" id="KW-0805">Transcription regulation</keyword>
<dbReference type="HOGENOM" id="CLU_107907_0_5_0"/>
<keyword evidence="3" id="KW-0677">Repeat</keyword>
<dbReference type="InterPro" id="IPR035644">
    <property type="entry name" value="MraZ_C"/>
</dbReference>
<dbReference type="STRING" id="580340.Tlie_0969"/>
<reference evidence="10" key="1">
    <citation type="submission" date="2011-10" db="EMBL/GenBank/DDBJ databases">
        <title>The complete genome of chromosome of Thermovirga lienii DSM 17291.</title>
        <authorList>
            <consortium name="US DOE Joint Genome Institute (JGI-PGF)"/>
            <person name="Lucas S."/>
            <person name="Copeland A."/>
            <person name="Lapidus A."/>
            <person name="Glavina del Rio T."/>
            <person name="Dalin E."/>
            <person name="Tice H."/>
            <person name="Bruce D."/>
            <person name="Goodwin L."/>
            <person name="Pitluck S."/>
            <person name="Peters L."/>
            <person name="Mikhailova N."/>
            <person name="Saunders E."/>
            <person name="Kyrpides N."/>
            <person name="Mavromatis K."/>
            <person name="Ivanova N."/>
            <person name="Last F.I."/>
            <person name="Brettin T."/>
            <person name="Detter J.C."/>
            <person name="Han C."/>
            <person name="Larimer F."/>
            <person name="Land M."/>
            <person name="Hauser L."/>
            <person name="Markowitz V."/>
            <person name="Cheng J.-F."/>
            <person name="Hugenholtz P."/>
            <person name="Woyke T."/>
            <person name="Wu D."/>
            <person name="Spring S."/>
            <person name="Schroeder M."/>
            <person name="Brambilla E.-M."/>
            <person name="Klenk H.-P."/>
            <person name="Eisen J.A."/>
        </authorList>
    </citation>
    <scope>NUCLEOTIDE SEQUENCE [LARGE SCALE GENOMIC DNA]</scope>
    <source>
        <strain evidence="10">ATCC BAA-1197 / DSM 17291 / Cas60314</strain>
    </source>
</reference>
<dbReference type="GO" id="GO:0000976">
    <property type="term" value="F:transcription cis-regulatory region binding"/>
    <property type="evidence" value="ECO:0007669"/>
    <property type="project" value="TreeGrafter"/>
</dbReference>
<keyword evidence="6 7" id="KW-0804">Transcription</keyword>